<evidence type="ECO:0008006" key="3">
    <source>
        <dbReference type="Google" id="ProtNLM"/>
    </source>
</evidence>
<comment type="caution">
    <text evidence="1">The sequence shown here is derived from an EMBL/GenBank/DDBJ whole genome shotgun (WGS) entry which is preliminary data.</text>
</comment>
<accession>A0ABV9CJU8</accession>
<proteinExistence type="predicted"/>
<sequence length="98" mass="11133">MRFADRRAAEGWRHLLIQALENLDRAWVAITSDPRHVDSRQHPLKGALGTVKVGGEALEQWQYEATAGGRIWYAIDDAQRTLWITRAGTGHPSRTDKR</sequence>
<evidence type="ECO:0000313" key="2">
    <source>
        <dbReference type="Proteomes" id="UP001596004"/>
    </source>
</evidence>
<gene>
    <name evidence="1" type="ORF">ACFO60_21255</name>
</gene>
<keyword evidence="2" id="KW-1185">Reference proteome</keyword>
<name>A0ABV9CJU8_9ACTN</name>
<dbReference type="RefSeq" id="WP_380842633.1">
    <property type="nucleotide sequence ID" value="NZ_JBHSFP010000014.1"/>
</dbReference>
<evidence type="ECO:0000313" key="1">
    <source>
        <dbReference type="EMBL" id="MFC4533309.1"/>
    </source>
</evidence>
<dbReference type="EMBL" id="JBHSFP010000014">
    <property type="protein sequence ID" value="MFC4533309.1"/>
    <property type="molecule type" value="Genomic_DNA"/>
</dbReference>
<organism evidence="1 2">
    <name type="scientific">Sphaerisporangium dianthi</name>
    <dbReference type="NCBI Taxonomy" id="1436120"/>
    <lineage>
        <taxon>Bacteria</taxon>
        <taxon>Bacillati</taxon>
        <taxon>Actinomycetota</taxon>
        <taxon>Actinomycetes</taxon>
        <taxon>Streptosporangiales</taxon>
        <taxon>Streptosporangiaceae</taxon>
        <taxon>Sphaerisporangium</taxon>
    </lineage>
</organism>
<dbReference type="Proteomes" id="UP001596004">
    <property type="component" value="Unassembled WGS sequence"/>
</dbReference>
<protein>
    <recommendedName>
        <fullName evidence="3">Plasmid stabilization protein</fullName>
    </recommendedName>
</protein>
<reference evidence="2" key="1">
    <citation type="journal article" date="2019" name="Int. J. Syst. Evol. Microbiol.">
        <title>The Global Catalogue of Microorganisms (GCM) 10K type strain sequencing project: providing services to taxonomists for standard genome sequencing and annotation.</title>
        <authorList>
            <consortium name="The Broad Institute Genomics Platform"/>
            <consortium name="The Broad Institute Genome Sequencing Center for Infectious Disease"/>
            <person name="Wu L."/>
            <person name="Ma J."/>
        </authorList>
    </citation>
    <scope>NUCLEOTIDE SEQUENCE [LARGE SCALE GENOMIC DNA]</scope>
    <source>
        <strain evidence="2">CGMCC 4.7132</strain>
    </source>
</reference>